<protein>
    <submittedName>
        <fullName evidence="9">Metal-nicotianamine transporter-like protein</fullName>
    </submittedName>
</protein>
<feature type="region of interest" description="Disordered" evidence="7">
    <location>
        <begin position="1"/>
        <end position="55"/>
    </location>
</feature>
<feature type="transmembrane region" description="Helical" evidence="8">
    <location>
        <begin position="509"/>
        <end position="526"/>
    </location>
</feature>
<feature type="transmembrane region" description="Helical" evidence="8">
    <location>
        <begin position="480"/>
        <end position="497"/>
    </location>
</feature>
<feature type="transmembrane region" description="Helical" evidence="8">
    <location>
        <begin position="350"/>
        <end position="371"/>
    </location>
</feature>
<evidence type="ECO:0000256" key="1">
    <source>
        <dbReference type="ARBA" id="ARBA00004141"/>
    </source>
</evidence>
<evidence type="ECO:0000313" key="9">
    <source>
        <dbReference type="EMBL" id="GBF88289.1"/>
    </source>
</evidence>
<dbReference type="GO" id="GO:0035673">
    <property type="term" value="F:oligopeptide transmembrane transporter activity"/>
    <property type="evidence" value="ECO:0007669"/>
    <property type="project" value="InterPro"/>
</dbReference>
<feature type="transmembrane region" description="Helical" evidence="8">
    <location>
        <begin position="573"/>
        <end position="591"/>
    </location>
</feature>
<evidence type="ECO:0000256" key="6">
    <source>
        <dbReference type="ARBA" id="ARBA00023136"/>
    </source>
</evidence>
<evidence type="ECO:0000313" key="10">
    <source>
        <dbReference type="Proteomes" id="UP000247498"/>
    </source>
</evidence>
<evidence type="ECO:0000256" key="3">
    <source>
        <dbReference type="ARBA" id="ARBA00022448"/>
    </source>
</evidence>
<reference evidence="9 10" key="1">
    <citation type="journal article" date="2018" name="Sci. Rep.">
        <title>Raphidocelis subcapitata (=Pseudokirchneriella subcapitata) provides an insight into genome evolution and environmental adaptations in the Sphaeropleales.</title>
        <authorList>
            <person name="Suzuki S."/>
            <person name="Yamaguchi H."/>
            <person name="Nakajima N."/>
            <person name="Kawachi M."/>
        </authorList>
    </citation>
    <scope>NUCLEOTIDE SEQUENCE [LARGE SCALE GENOMIC DNA]</scope>
    <source>
        <strain evidence="9 10">NIES-35</strain>
    </source>
</reference>
<dbReference type="OrthoDB" id="627262at2759"/>
<evidence type="ECO:0000256" key="4">
    <source>
        <dbReference type="ARBA" id="ARBA00022692"/>
    </source>
</evidence>
<dbReference type="NCBIfam" id="TIGR00728">
    <property type="entry name" value="OPT_sfam"/>
    <property type="match status" value="1"/>
</dbReference>
<comment type="subcellular location">
    <subcellularLocation>
        <location evidence="1">Membrane</location>
        <topology evidence="1">Multi-pass membrane protein</topology>
    </subcellularLocation>
</comment>
<dbReference type="InterPro" id="IPR045035">
    <property type="entry name" value="YSL-like"/>
</dbReference>
<feature type="transmembrane region" description="Helical" evidence="8">
    <location>
        <begin position="532"/>
        <end position="552"/>
    </location>
</feature>
<dbReference type="PANTHER" id="PTHR31645:SF0">
    <property type="entry name" value="OLIGOPEPTIDE TRANSPORTER YGL114W-RELATED"/>
    <property type="match status" value="1"/>
</dbReference>
<keyword evidence="6 8" id="KW-0472">Membrane</keyword>
<proteinExistence type="inferred from homology"/>
<organism evidence="9 10">
    <name type="scientific">Raphidocelis subcapitata</name>
    <dbReference type="NCBI Taxonomy" id="307507"/>
    <lineage>
        <taxon>Eukaryota</taxon>
        <taxon>Viridiplantae</taxon>
        <taxon>Chlorophyta</taxon>
        <taxon>core chlorophytes</taxon>
        <taxon>Chlorophyceae</taxon>
        <taxon>CS clade</taxon>
        <taxon>Sphaeropleales</taxon>
        <taxon>Selenastraceae</taxon>
        <taxon>Raphidocelis</taxon>
    </lineage>
</organism>
<dbReference type="EMBL" id="BDRX01000004">
    <property type="protein sequence ID" value="GBF88289.1"/>
    <property type="molecule type" value="Genomic_DNA"/>
</dbReference>
<feature type="transmembrane region" description="Helical" evidence="8">
    <location>
        <begin position="699"/>
        <end position="725"/>
    </location>
</feature>
<comment type="caution">
    <text evidence="9">The sequence shown here is derived from an EMBL/GenBank/DDBJ whole genome shotgun (WGS) entry which is preliminary data.</text>
</comment>
<feature type="transmembrane region" description="Helical" evidence="8">
    <location>
        <begin position="192"/>
        <end position="210"/>
    </location>
</feature>
<keyword evidence="3" id="KW-0813">Transport</keyword>
<dbReference type="AlphaFoldDB" id="A0A2V0NMD3"/>
<keyword evidence="10" id="KW-1185">Reference proteome</keyword>
<accession>A0A2V0NMD3</accession>
<dbReference type="Proteomes" id="UP000247498">
    <property type="component" value="Unassembled WGS sequence"/>
</dbReference>
<feature type="compositionally biased region" description="Gly residues" evidence="7">
    <location>
        <begin position="38"/>
        <end position="47"/>
    </location>
</feature>
<gene>
    <name evidence="9" type="ORF">Rsub_01001</name>
</gene>
<dbReference type="Pfam" id="PF03169">
    <property type="entry name" value="OPT"/>
    <property type="match status" value="1"/>
</dbReference>
<dbReference type="STRING" id="307507.A0A2V0NMD3"/>
<evidence type="ECO:0000256" key="5">
    <source>
        <dbReference type="ARBA" id="ARBA00022989"/>
    </source>
</evidence>
<name>A0A2V0NMD3_9CHLO</name>
<dbReference type="FunCoup" id="A0A2V0NMD3">
    <property type="interactions" value="808"/>
</dbReference>
<dbReference type="InterPro" id="IPR004813">
    <property type="entry name" value="OPT"/>
</dbReference>
<keyword evidence="4 8" id="KW-0812">Transmembrane</keyword>
<sequence length="741" mass="79120">MGEWRQGEWRQTASMGSARNRRHVTDAVEVSAERGGPSEPGGAGEEGGISSPRAEDAIPDWTSQLTVRGAVVGAGLGMLFCILVMRLALGPAGIVPSLNVPGGLLSFVILKGATSAGGRLGCSRGVFAPFGVQENTVVQTLVTACYSIAFSGGFGTYLTAMSYQAYLNTGGKPKGDPGFNPAAIFEPDMHRVIPYMLLISLVGIFTLTGLRKLMILDWRLPFPSGTATGIMLNSFHSKAGELDALRKLKALLWTSGGSFAFELFKWFFQGSDYSCGFGAFPIFGLVAQKWTWFADFNQSYIGSGMICPHVVNWSMLAGALLSWGLMWPLISLHEGDWFPAGLSSRDFRGLFGYKVFLTIAMTMGEGMYMLCKVAWSATSDIVSRIRASRAASARARAASDGGKEPADTQIVLLEDEFHHAASAAESKSLLEFKESAEDRERRTRVFVADSIPFWISPAGYAAFAAVAIGVIPVLYPPVKWYYVLVAMLVAPLLALPNSYGCGLTDWDSASMFGKLALFAFAGWAGAEHHGVIAGLGICGVILSACSSAAVLMQDFRTGYITTTSPRAMLCAQILGALMGCFLAPAAFSLLWSTGQVGLPGPYSNPFADIYRSMAMLGVEGFGGLPRYCPLLMGVFFGSALAICGLRDVLPRRYAKFVPTPMGMSIPFYIGANNALNFWAGSLVNHFWKWAGPKSFEALAPVVGSGLLIGSGIFSIPAAVLSIAGLNPPMCMSFSWEPPKAA</sequence>
<dbReference type="GO" id="GO:0016020">
    <property type="term" value="C:membrane"/>
    <property type="evidence" value="ECO:0007669"/>
    <property type="project" value="UniProtKB-SubCell"/>
</dbReference>
<feature type="transmembrane region" description="Helical" evidence="8">
    <location>
        <begin position="310"/>
        <end position="330"/>
    </location>
</feature>
<dbReference type="PANTHER" id="PTHR31645">
    <property type="entry name" value="OLIGOPEPTIDE TRANSPORTER YGL114W-RELATED"/>
    <property type="match status" value="1"/>
</dbReference>
<feature type="transmembrane region" description="Helical" evidence="8">
    <location>
        <begin position="624"/>
        <end position="645"/>
    </location>
</feature>
<feature type="transmembrane region" description="Helical" evidence="8">
    <location>
        <begin position="665"/>
        <end position="687"/>
    </location>
</feature>
<comment type="similarity">
    <text evidence="2">Belongs to the YSL (TC 2.A.67.2) family.</text>
</comment>
<feature type="transmembrane region" description="Helical" evidence="8">
    <location>
        <begin position="451"/>
        <end position="474"/>
    </location>
</feature>
<evidence type="ECO:0000256" key="2">
    <source>
        <dbReference type="ARBA" id="ARBA00010276"/>
    </source>
</evidence>
<feature type="transmembrane region" description="Helical" evidence="8">
    <location>
        <begin position="70"/>
        <end position="89"/>
    </location>
</feature>
<keyword evidence="5 8" id="KW-1133">Transmembrane helix</keyword>
<evidence type="ECO:0000256" key="7">
    <source>
        <dbReference type="SAM" id="MobiDB-lite"/>
    </source>
</evidence>
<evidence type="ECO:0000256" key="8">
    <source>
        <dbReference type="SAM" id="Phobius"/>
    </source>
</evidence>
<dbReference type="InParanoid" id="A0A2V0NMD3"/>